<feature type="chain" id="PRO_5040268915" evidence="2">
    <location>
        <begin position="22"/>
        <end position="229"/>
    </location>
</feature>
<dbReference type="EMBL" id="JAPDFW010000059">
    <property type="protein sequence ID" value="KAJ5077255.1"/>
    <property type="molecule type" value="Genomic_DNA"/>
</dbReference>
<keyword evidence="4" id="KW-1185">Reference proteome</keyword>
<proteinExistence type="predicted"/>
<dbReference type="AlphaFoldDB" id="A0A9Q0LU11"/>
<dbReference type="InterPro" id="IPR009011">
    <property type="entry name" value="Man6P_isomerase_rcpt-bd_dom_sf"/>
</dbReference>
<gene>
    <name evidence="3" type="ORF">M0811_00575</name>
</gene>
<feature type="signal peptide" evidence="2">
    <location>
        <begin position="1"/>
        <end position="21"/>
    </location>
</feature>
<keyword evidence="3" id="KW-0675">Receptor</keyword>
<protein>
    <submittedName>
        <fullName evidence="3">Mannose-6-phosphate receptor family member</fullName>
    </submittedName>
</protein>
<keyword evidence="1" id="KW-0472">Membrane</keyword>
<keyword evidence="1" id="KW-0812">Transmembrane</keyword>
<dbReference type="Proteomes" id="UP001149090">
    <property type="component" value="Unassembled WGS sequence"/>
</dbReference>
<reference evidence="3" key="1">
    <citation type="submission" date="2022-10" db="EMBL/GenBank/DDBJ databases">
        <title>Novel sulphate-reducing endosymbionts in the free-living metamonad Anaeramoeba.</title>
        <authorList>
            <person name="Jerlstrom-Hultqvist J."/>
            <person name="Cepicka I."/>
            <person name="Gallot-Lavallee L."/>
            <person name="Salas-Leiva D."/>
            <person name="Curtis B.A."/>
            <person name="Zahonova K."/>
            <person name="Pipaliya S."/>
            <person name="Dacks J."/>
            <person name="Roger A.J."/>
        </authorList>
    </citation>
    <scope>NUCLEOTIDE SEQUENCE</scope>
    <source>
        <strain evidence="3">BMAN</strain>
    </source>
</reference>
<comment type="caution">
    <text evidence="3">The sequence shown here is derived from an EMBL/GenBank/DDBJ whole genome shotgun (WGS) entry which is preliminary data.</text>
</comment>
<feature type="transmembrane region" description="Helical" evidence="1">
    <location>
        <begin position="200"/>
        <end position="220"/>
    </location>
</feature>
<keyword evidence="2" id="KW-0732">Signal</keyword>
<name>A0A9Q0LU11_ANAIG</name>
<keyword evidence="1" id="KW-1133">Transmembrane helix</keyword>
<dbReference type="SUPFAM" id="SSF50911">
    <property type="entry name" value="Mannose 6-phosphate receptor domain"/>
    <property type="match status" value="1"/>
</dbReference>
<evidence type="ECO:0000256" key="2">
    <source>
        <dbReference type="SAM" id="SignalP"/>
    </source>
</evidence>
<evidence type="ECO:0000256" key="1">
    <source>
        <dbReference type="SAM" id="Phobius"/>
    </source>
</evidence>
<organism evidence="3 4">
    <name type="scientific">Anaeramoeba ignava</name>
    <name type="common">Anaerobic marine amoeba</name>
    <dbReference type="NCBI Taxonomy" id="1746090"/>
    <lineage>
        <taxon>Eukaryota</taxon>
        <taxon>Metamonada</taxon>
        <taxon>Anaeramoebidae</taxon>
        <taxon>Anaeramoeba</taxon>
    </lineage>
</organism>
<accession>A0A9Q0LU11</accession>
<evidence type="ECO:0000313" key="3">
    <source>
        <dbReference type="EMBL" id="KAJ5077255.1"/>
    </source>
</evidence>
<sequence length="229" mass="26378">MLLTFLEFIFLIGFLCIITQTQTPVGCDFALKDENQNQHYYNFTSLMRKDYQDPYTYQDLDANYFYMLNLCANIENILDCPCCTPGTSTGYVIEETNQSTSCTSMGHTENILFGALDKDDLEDGIYITYFLTYDEFSIERYMTVNLYCNNYQSFKLVTVFYENDIRPNGIQVNILTNLACFEKSNPVSKLNSCSKCSAPAATFGVFSSLFFGILVGYMFYKWKQEKQSI</sequence>
<evidence type="ECO:0000313" key="4">
    <source>
        <dbReference type="Proteomes" id="UP001149090"/>
    </source>
</evidence>
<dbReference type="Gene3D" id="2.70.130.10">
    <property type="entry name" value="Mannose-6-phosphate receptor binding domain"/>
    <property type="match status" value="1"/>
</dbReference>